<protein>
    <recommendedName>
        <fullName evidence="4">HTH tetR-type domain-containing protein</fullName>
    </recommendedName>
</protein>
<keyword evidence="6" id="KW-1185">Reference proteome</keyword>
<feature type="DNA-binding region" description="H-T-H motif" evidence="2">
    <location>
        <begin position="58"/>
        <end position="77"/>
    </location>
</feature>
<feature type="region of interest" description="Disordered" evidence="3">
    <location>
        <begin position="1"/>
        <end position="35"/>
    </location>
</feature>
<keyword evidence="1 2" id="KW-0238">DNA-binding</keyword>
<dbReference type="PROSITE" id="PS50977">
    <property type="entry name" value="HTH_TETR_2"/>
    <property type="match status" value="1"/>
</dbReference>
<evidence type="ECO:0000259" key="4">
    <source>
        <dbReference type="PROSITE" id="PS50977"/>
    </source>
</evidence>
<dbReference type="Proteomes" id="UP000632454">
    <property type="component" value="Unassembled WGS sequence"/>
</dbReference>
<dbReference type="Gene3D" id="1.10.357.10">
    <property type="entry name" value="Tetracycline Repressor, domain 2"/>
    <property type="match status" value="1"/>
</dbReference>
<feature type="domain" description="HTH tetR-type" evidence="4">
    <location>
        <begin position="35"/>
        <end position="95"/>
    </location>
</feature>
<proteinExistence type="predicted"/>
<dbReference type="Pfam" id="PF00440">
    <property type="entry name" value="TetR_N"/>
    <property type="match status" value="1"/>
</dbReference>
<name>A0ABQ1UJ13_9NOCA</name>
<dbReference type="SUPFAM" id="SSF46689">
    <property type="entry name" value="Homeodomain-like"/>
    <property type="match status" value="1"/>
</dbReference>
<gene>
    <name evidence="5" type="ORF">GCM10007298_12400</name>
</gene>
<dbReference type="InterPro" id="IPR001647">
    <property type="entry name" value="HTH_TetR"/>
</dbReference>
<sequence length="222" mass="23680">MATPEMSSSGSESSESTDSAPEVTGQARGGRPRDATIDARVLPVVREMLVETGWNDFSVRAVAARTGVGRATISRRWGTKAELVLTAVLRDRLEFYDIATEKPDGWIDAVINQSRTLFSDPGLRAAIPGLLSTFESDPAIGEALWQSLAGSAASQYADAAEPADRENAANDALAMILIAAGTAFFASVLPGDVTPEPVQKRIDALLRMIGERVVDNQVFTDD</sequence>
<reference evidence="6" key="1">
    <citation type="journal article" date="2019" name="Int. J. Syst. Evol. Microbiol.">
        <title>The Global Catalogue of Microorganisms (GCM) 10K type strain sequencing project: providing services to taxonomists for standard genome sequencing and annotation.</title>
        <authorList>
            <consortium name="The Broad Institute Genomics Platform"/>
            <consortium name="The Broad Institute Genome Sequencing Center for Infectious Disease"/>
            <person name="Wu L."/>
            <person name="Ma J."/>
        </authorList>
    </citation>
    <scope>NUCLEOTIDE SEQUENCE [LARGE SCALE GENOMIC DNA]</scope>
    <source>
        <strain evidence="6">CCM 7855</strain>
    </source>
</reference>
<organism evidence="5 6">
    <name type="scientific">Williamsia phyllosphaerae</name>
    <dbReference type="NCBI Taxonomy" id="885042"/>
    <lineage>
        <taxon>Bacteria</taxon>
        <taxon>Bacillati</taxon>
        <taxon>Actinomycetota</taxon>
        <taxon>Actinomycetes</taxon>
        <taxon>Mycobacteriales</taxon>
        <taxon>Nocardiaceae</taxon>
        <taxon>Williamsia</taxon>
    </lineage>
</organism>
<dbReference type="EMBL" id="BMCS01000001">
    <property type="protein sequence ID" value="GGF17900.1"/>
    <property type="molecule type" value="Genomic_DNA"/>
</dbReference>
<evidence type="ECO:0000256" key="2">
    <source>
        <dbReference type="PROSITE-ProRule" id="PRU00335"/>
    </source>
</evidence>
<accession>A0ABQ1UJ13</accession>
<evidence type="ECO:0000313" key="6">
    <source>
        <dbReference type="Proteomes" id="UP000632454"/>
    </source>
</evidence>
<evidence type="ECO:0000256" key="1">
    <source>
        <dbReference type="ARBA" id="ARBA00023125"/>
    </source>
</evidence>
<evidence type="ECO:0000256" key="3">
    <source>
        <dbReference type="SAM" id="MobiDB-lite"/>
    </source>
</evidence>
<dbReference type="InterPro" id="IPR009057">
    <property type="entry name" value="Homeodomain-like_sf"/>
</dbReference>
<feature type="compositionally biased region" description="Low complexity" evidence="3">
    <location>
        <begin position="1"/>
        <end position="22"/>
    </location>
</feature>
<comment type="caution">
    <text evidence="5">The sequence shown here is derived from an EMBL/GenBank/DDBJ whole genome shotgun (WGS) entry which is preliminary data.</text>
</comment>
<evidence type="ECO:0000313" key="5">
    <source>
        <dbReference type="EMBL" id="GGF17900.1"/>
    </source>
</evidence>